<gene>
    <name evidence="4" type="ORF">EB241_14035</name>
</gene>
<comment type="caution">
    <text evidence="4">The sequence shown here is derived from an EMBL/GenBank/DDBJ whole genome shotgun (WGS) entry which is preliminary data.</text>
</comment>
<dbReference type="Proteomes" id="UP000279457">
    <property type="component" value="Unassembled WGS sequence"/>
</dbReference>
<keyword evidence="3" id="KW-0804">Transcription</keyword>
<dbReference type="AlphaFoldDB" id="A0A3N6UXR0"/>
<evidence type="ECO:0000313" key="4">
    <source>
        <dbReference type="EMBL" id="RQM37645.1"/>
    </source>
</evidence>
<dbReference type="Gene3D" id="1.10.274.110">
    <property type="match status" value="1"/>
</dbReference>
<keyword evidence="2" id="KW-0238">DNA-binding</keyword>
<evidence type="ECO:0000313" key="5">
    <source>
        <dbReference type="Proteomes" id="UP000279457"/>
    </source>
</evidence>
<evidence type="ECO:0000256" key="1">
    <source>
        <dbReference type="ARBA" id="ARBA00023015"/>
    </source>
</evidence>
<accession>A0A3N6UXR0</accession>
<evidence type="ECO:0000256" key="3">
    <source>
        <dbReference type="ARBA" id="ARBA00023163"/>
    </source>
</evidence>
<name>A0A3N6UXR0_9GAMM</name>
<dbReference type="GO" id="GO:0006355">
    <property type="term" value="P:regulation of DNA-templated transcription"/>
    <property type="evidence" value="ECO:0007669"/>
    <property type="project" value="InterPro"/>
</dbReference>
<sequence>MRDLAESARQGAPVDRECERCSGRGFKRMPASRAFQAKTLLEPDLTQVSCSRNRKPFFEMLVAKCEIEENYADSVFRGMTR</sequence>
<dbReference type="InterPro" id="IPR003222">
    <property type="entry name" value="Antitermntn"/>
</dbReference>
<keyword evidence="5" id="KW-1185">Reference proteome</keyword>
<dbReference type="GO" id="GO:0003677">
    <property type="term" value="F:DNA binding"/>
    <property type="evidence" value="ECO:0007669"/>
    <property type="project" value="UniProtKB-KW"/>
</dbReference>
<dbReference type="InterPro" id="IPR038500">
    <property type="entry name" value="Antitermination_sf"/>
</dbReference>
<protein>
    <submittedName>
        <fullName evidence="4">Antitermination protein</fullName>
    </submittedName>
</protein>
<dbReference type="OrthoDB" id="6572202at2"/>
<evidence type="ECO:0000256" key="2">
    <source>
        <dbReference type="ARBA" id="ARBA00023125"/>
    </source>
</evidence>
<keyword evidence="1" id="KW-0805">Transcription regulation</keyword>
<dbReference type="EMBL" id="RHHM01000010">
    <property type="protein sequence ID" value="RQM37645.1"/>
    <property type="molecule type" value="Genomic_DNA"/>
</dbReference>
<reference evidence="4 5" key="1">
    <citation type="submission" date="2018-10" db="EMBL/GenBank/DDBJ databases">
        <title>Draft genome sequence for the type isolate of Erwinia psidii, agent causal of bacterial blight in guava (Psidium guajava) and wilt and die-back of Eucalyptus spp.</title>
        <authorList>
            <person name="Hermenegildo P.S."/>
            <person name="Santos S.A."/>
            <person name="Guimaraes L.M.S."/>
            <person name="Vidigal P.M.P."/>
            <person name="Pereira I.C."/>
            <person name="Badel J.L."/>
            <person name="Alfenas-Zerbini P."/>
            <person name="Ferreira M.A.S.V."/>
            <person name="Alfenas A.C."/>
        </authorList>
    </citation>
    <scope>NUCLEOTIDE SEQUENCE [LARGE SCALE GENOMIC DNA]</scope>
    <source>
        <strain evidence="4 5">IBSBF 435</strain>
    </source>
</reference>
<proteinExistence type="predicted"/>
<dbReference type="Pfam" id="PF03589">
    <property type="entry name" value="Antiterm"/>
    <property type="match status" value="1"/>
</dbReference>
<organism evidence="4 5">
    <name type="scientific">Erwinia psidii</name>
    <dbReference type="NCBI Taxonomy" id="69224"/>
    <lineage>
        <taxon>Bacteria</taxon>
        <taxon>Pseudomonadati</taxon>
        <taxon>Pseudomonadota</taxon>
        <taxon>Gammaproteobacteria</taxon>
        <taxon>Enterobacterales</taxon>
        <taxon>Erwiniaceae</taxon>
        <taxon>Erwinia</taxon>
    </lineage>
</organism>